<dbReference type="Gene3D" id="3.40.50.1980">
    <property type="entry name" value="Nitrogenase molybdenum iron protein domain"/>
    <property type="match status" value="2"/>
</dbReference>
<keyword evidence="2 4" id="KW-0813">Transport</keyword>
<dbReference type="PROSITE" id="PS51257">
    <property type="entry name" value="PROKAR_LIPOPROTEIN"/>
    <property type="match status" value="1"/>
</dbReference>
<dbReference type="Proteomes" id="UP001595685">
    <property type="component" value="Unassembled WGS sequence"/>
</dbReference>
<comment type="similarity">
    <text evidence="1 4">Belongs to the bacterial solute-binding protein 9 family.</text>
</comment>
<proteinExistence type="inferred from homology"/>
<dbReference type="InterPro" id="IPR006128">
    <property type="entry name" value="Lipoprotein_PsaA-like"/>
</dbReference>
<dbReference type="Pfam" id="PF01297">
    <property type="entry name" value="ZnuA"/>
    <property type="match status" value="1"/>
</dbReference>
<gene>
    <name evidence="6" type="ORF">ACFOLH_10515</name>
</gene>
<name>A0ABV7WHC0_9MICO</name>
<protein>
    <submittedName>
        <fullName evidence="6">Metal ABC transporter substrate-binding protein</fullName>
    </submittedName>
</protein>
<evidence type="ECO:0000313" key="7">
    <source>
        <dbReference type="Proteomes" id="UP001595685"/>
    </source>
</evidence>
<dbReference type="EMBL" id="JBHRWW010000006">
    <property type="protein sequence ID" value="MFC3688774.1"/>
    <property type="molecule type" value="Genomic_DNA"/>
</dbReference>
<evidence type="ECO:0000256" key="4">
    <source>
        <dbReference type="RuleBase" id="RU003512"/>
    </source>
</evidence>
<dbReference type="RefSeq" id="WP_340291402.1">
    <property type="nucleotide sequence ID" value="NZ_JBBEOI010000038.1"/>
</dbReference>
<dbReference type="InterPro" id="IPR050492">
    <property type="entry name" value="Bact_metal-bind_prot9"/>
</dbReference>
<feature type="signal peptide" evidence="5">
    <location>
        <begin position="1"/>
        <end position="20"/>
    </location>
</feature>
<sequence length="307" mass="31107">MPDRAAAGATASAAVAGALAASLLAGCGAGPTTVGAAPGPDGPLEVVASFYPLQYVVEQVGGDDVTVQSLTPPGSGGHDVELTPSQVAHLGEVDLVVHVSGGLQPATDDALDVVPPASLVDAADVVDLDRTGSEGSADPHFWLDPLLLADVGDAVAAALAGSDPGRAPAFAARAVDLRDRLERLDADLAGSLAPCDGAVLVTSHEAFGYLTDRYGIEQVALTGIDPEVPPSPARLRRAVETVEGRGVRTVFFERSTGPRVTAALADDLGLATAVLDPLEQQPSDGEDYEDVMRRNGHALADGLVCGS</sequence>
<evidence type="ECO:0000256" key="2">
    <source>
        <dbReference type="ARBA" id="ARBA00022448"/>
    </source>
</evidence>
<dbReference type="SUPFAM" id="SSF53807">
    <property type="entry name" value="Helical backbone' metal receptor"/>
    <property type="match status" value="1"/>
</dbReference>
<dbReference type="InterPro" id="IPR006127">
    <property type="entry name" value="ZnuA-like"/>
</dbReference>
<feature type="chain" id="PRO_5046123712" evidence="5">
    <location>
        <begin position="21"/>
        <end position="307"/>
    </location>
</feature>
<dbReference type="PANTHER" id="PTHR42953:SF3">
    <property type="entry name" value="HIGH-AFFINITY ZINC UPTAKE SYSTEM PROTEIN ZNUA"/>
    <property type="match status" value="1"/>
</dbReference>
<evidence type="ECO:0000256" key="3">
    <source>
        <dbReference type="ARBA" id="ARBA00022729"/>
    </source>
</evidence>
<dbReference type="PRINTS" id="PR00690">
    <property type="entry name" value="ADHESNFAMILY"/>
</dbReference>
<evidence type="ECO:0000256" key="1">
    <source>
        <dbReference type="ARBA" id="ARBA00011028"/>
    </source>
</evidence>
<evidence type="ECO:0000256" key="5">
    <source>
        <dbReference type="SAM" id="SignalP"/>
    </source>
</evidence>
<dbReference type="PANTHER" id="PTHR42953">
    <property type="entry name" value="HIGH-AFFINITY ZINC UPTAKE SYSTEM PROTEIN ZNUA-RELATED"/>
    <property type="match status" value="1"/>
</dbReference>
<evidence type="ECO:0000313" key="6">
    <source>
        <dbReference type="EMBL" id="MFC3688774.1"/>
    </source>
</evidence>
<organism evidence="6 7">
    <name type="scientific">Aquipuribacter hungaricus</name>
    <dbReference type="NCBI Taxonomy" id="545624"/>
    <lineage>
        <taxon>Bacteria</taxon>
        <taxon>Bacillati</taxon>
        <taxon>Actinomycetota</taxon>
        <taxon>Actinomycetes</taxon>
        <taxon>Micrococcales</taxon>
        <taxon>Intrasporangiaceae</taxon>
        <taxon>Aquipuribacter</taxon>
    </lineage>
</organism>
<accession>A0ABV7WHC0</accession>
<comment type="caution">
    <text evidence="6">The sequence shown here is derived from an EMBL/GenBank/DDBJ whole genome shotgun (WGS) entry which is preliminary data.</text>
</comment>
<keyword evidence="3 5" id="KW-0732">Signal</keyword>
<keyword evidence="7" id="KW-1185">Reference proteome</keyword>
<reference evidence="7" key="1">
    <citation type="journal article" date="2019" name="Int. J. Syst. Evol. Microbiol.">
        <title>The Global Catalogue of Microorganisms (GCM) 10K type strain sequencing project: providing services to taxonomists for standard genome sequencing and annotation.</title>
        <authorList>
            <consortium name="The Broad Institute Genomics Platform"/>
            <consortium name="The Broad Institute Genome Sequencing Center for Infectious Disease"/>
            <person name="Wu L."/>
            <person name="Ma J."/>
        </authorList>
    </citation>
    <scope>NUCLEOTIDE SEQUENCE [LARGE SCALE GENOMIC DNA]</scope>
    <source>
        <strain evidence="7">NCAIM B.02333</strain>
    </source>
</reference>